<reference evidence="2" key="1">
    <citation type="journal article" date="2019" name="Int. J. Syst. Evol. Microbiol.">
        <title>The Global Catalogue of Microorganisms (GCM) 10K type strain sequencing project: providing services to taxonomists for standard genome sequencing and annotation.</title>
        <authorList>
            <consortium name="The Broad Institute Genomics Platform"/>
            <consortium name="The Broad Institute Genome Sequencing Center for Infectious Disease"/>
            <person name="Wu L."/>
            <person name="Ma J."/>
        </authorList>
    </citation>
    <scope>NUCLEOTIDE SEQUENCE [LARGE SCALE GENOMIC DNA]</scope>
    <source>
        <strain evidence="2">CGMCC-1.15741</strain>
    </source>
</reference>
<comment type="caution">
    <text evidence="1">The sequence shown here is derived from an EMBL/GenBank/DDBJ whole genome shotgun (WGS) entry which is preliminary data.</text>
</comment>
<dbReference type="RefSeq" id="WP_377374340.1">
    <property type="nucleotide sequence ID" value="NZ_JBHSSW010000002.1"/>
</dbReference>
<evidence type="ECO:0000313" key="1">
    <source>
        <dbReference type="EMBL" id="MFC6196649.1"/>
    </source>
</evidence>
<name>A0ABW1S543_9PROT</name>
<organism evidence="1 2">
    <name type="scientific">Ponticaulis profundi</name>
    <dbReference type="NCBI Taxonomy" id="2665222"/>
    <lineage>
        <taxon>Bacteria</taxon>
        <taxon>Pseudomonadati</taxon>
        <taxon>Pseudomonadota</taxon>
        <taxon>Alphaproteobacteria</taxon>
        <taxon>Hyphomonadales</taxon>
        <taxon>Hyphomonadaceae</taxon>
        <taxon>Ponticaulis</taxon>
    </lineage>
</organism>
<sequence length="223" mass="24771">MSKTLTAADRPPLDGLPASSPVRKQGFLLDARGALQILRQNADLFCSEAHTRPFLANCRSLLKYRDLWAHQQPLSHTEADGFLSDAATLLGTLERHVEARAIMDFMHPSEDLQTELDWIFDQPDAESTMPLTELCEALTLDDFPEDLNRLRKALTQQAAQALPFGSLPYALRILSAETPISTSRHQPLPGQAFWWCLGLPHDAANEDVKSAWQSAMLALDGEP</sequence>
<dbReference type="EMBL" id="JBHSSW010000002">
    <property type="protein sequence ID" value="MFC6196649.1"/>
    <property type="molecule type" value="Genomic_DNA"/>
</dbReference>
<keyword evidence="2" id="KW-1185">Reference proteome</keyword>
<protein>
    <submittedName>
        <fullName evidence="1">Uncharacterized protein</fullName>
    </submittedName>
</protein>
<gene>
    <name evidence="1" type="ORF">ACFQDM_01090</name>
</gene>
<evidence type="ECO:0000313" key="2">
    <source>
        <dbReference type="Proteomes" id="UP001596303"/>
    </source>
</evidence>
<accession>A0ABW1S543</accession>
<proteinExistence type="predicted"/>
<dbReference type="Proteomes" id="UP001596303">
    <property type="component" value="Unassembled WGS sequence"/>
</dbReference>